<feature type="compositionally biased region" description="Low complexity" evidence="12">
    <location>
        <begin position="170"/>
        <end position="180"/>
    </location>
</feature>
<keyword evidence="7" id="KW-0676">Redox-active center</keyword>
<evidence type="ECO:0000256" key="6">
    <source>
        <dbReference type="ARBA" id="ARBA00023157"/>
    </source>
</evidence>
<evidence type="ECO:0000256" key="4">
    <source>
        <dbReference type="ARBA" id="ARBA00022862"/>
    </source>
</evidence>
<feature type="region of interest" description="Disordered" evidence="12">
    <location>
        <begin position="152"/>
        <end position="180"/>
    </location>
</feature>
<evidence type="ECO:0000256" key="8">
    <source>
        <dbReference type="ARBA" id="ARBA00032824"/>
    </source>
</evidence>
<proteinExistence type="inferred from homology"/>
<reference evidence="14 15" key="1">
    <citation type="submission" date="2017-06" db="EMBL/GenBank/DDBJ databases">
        <authorList>
            <person name="Kim H.J."/>
            <person name="Triplett B.A."/>
        </authorList>
    </citation>
    <scope>NUCLEOTIDE SEQUENCE [LARGE SCALE GENOMIC DNA]</scope>
    <source>
        <strain evidence="14 15">DSM 14713</strain>
    </source>
</reference>
<dbReference type="GO" id="GO:0008379">
    <property type="term" value="F:thioredoxin peroxidase activity"/>
    <property type="evidence" value="ECO:0007669"/>
    <property type="project" value="TreeGrafter"/>
</dbReference>
<dbReference type="EC" id="1.11.1.24" evidence="2"/>
<name>A0A250IBA6_9BACT</name>
<evidence type="ECO:0000256" key="2">
    <source>
        <dbReference type="ARBA" id="ARBA00013017"/>
    </source>
</evidence>
<evidence type="ECO:0000259" key="13">
    <source>
        <dbReference type="PROSITE" id="PS51352"/>
    </source>
</evidence>
<dbReference type="InterPro" id="IPR036249">
    <property type="entry name" value="Thioredoxin-like_sf"/>
</dbReference>
<dbReference type="SUPFAM" id="SSF52833">
    <property type="entry name" value="Thioredoxin-like"/>
    <property type="match status" value="1"/>
</dbReference>
<dbReference type="OrthoDB" id="69195at2"/>
<dbReference type="Pfam" id="PF00578">
    <property type="entry name" value="AhpC-TSA"/>
    <property type="match status" value="1"/>
</dbReference>
<dbReference type="InterPro" id="IPR013766">
    <property type="entry name" value="Thioredoxin_domain"/>
</dbReference>
<dbReference type="GO" id="GO:0005737">
    <property type="term" value="C:cytoplasm"/>
    <property type="evidence" value="ECO:0007669"/>
    <property type="project" value="TreeGrafter"/>
</dbReference>
<dbReference type="KEGG" id="mbd:MEBOL_001961"/>
<evidence type="ECO:0000256" key="7">
    <source>
        <dbReference type="ARBA" id="ARBA00023284"/>
    </source>
</evidence>
<dbReference type="EMBL" id="CP022163">
    <property type="protein sequence ID" value="ATB28513.1"/>
    <property type="molecule type" value="Genomic_DNA"/>
</dbReference>
<keyword evidence="15" id="KW-1185">Reference proteome</keyword>
<evidence type="ECO:0000313" key="14">
    <source>
        <dbReference type="EMBL" id="ATB28513.1"/>
    </source>
</evidence>
<feature type="domain" description="Thioredoxin" evidence="13">
    <location>
        <begin position="16"/>
        <end position="170"/>
    </location>
</feature>
<keyword evidence="6" id="KW-1015">Disulfide bond</keyword>
<dbReference type="InterPro" id="IPR000866">
    <property type="entry name" value="AhpC/TSA"/>
</dbReference>
<evidence type="ECO:0000256" key="12">
    <source>
        <dbReference type="SAM" id="MobiDB-lite"/>
    </source>
</evidence>
<gene>
    <name evidence="14" type="ORF">MEBOL_001961</name>
</gene>
<protein>
    <recommendedName>
        <fullName evidence="2">thioredoxin-dependent peroxiredoxin</fullName>
        <ecNumber evidence="2">1.11.1.24</ecNumber>
    </recommendedName>
    <alternativeName>
        <fullName evidence="8">Thioredoxin peroxidase</fullName>
    </alternativeName>
    <alternativeName>
        <fullName evidence="10">Thioredoxin-dependent peroxiredoxin Bcp</fullName>
    </alternativeName>
</protein>
<keyword evidence="4" id="KW-0049">Antioxidant</keyword>
<dbReference type="RefSeq" id="WP_095977185.1">
    <property type="nucleotide sequence ID" value="NZ_CP022163.1"/>
</dbReference>
<evidence type="ECO:0000256" key="1">
    <source>
        <dbReference type="ARBA" id="ARBA00003330"/>
    </source>
</evidence>
<dbReference type="PANTHER" id="PTHR42801">
    <property type="entry name" value="THIOREDOXIN-DEPENDENT PEROXIDE REDUCTASE"/>
    <property type="match status" value="1"/>
</dbReference>
<comment type="catalytic activity">
    <reaction evidence="11">
        <text>a hydroperoxide + [thioredoxin]-dithiol = an alcohol + [thioredoxin]-disulfide + H2O</text>
        <dbReference type="Rhea" id="RHEA:62620"/>
        <dbReference type="Rhea" id="RHEA-COMP:10698"/>
        <dbReference type="Rhea" id="RHEA-COMP:10700"/>
        <dbReference type="ChEBI" id="CHEBI:15377"/>
        <dbReference type="ChEBI" id="CHEBI:29950"/>
        <dbReference type="ChEBI" id="CHEBI:30879"/>
        <dbReference type="ChEBI" id="CHEBI:35924"/>
        <dbReference type="ChEBI" id="CHEBI:50058"/>
        <dbReference type="EC" id="1.11.1.24"/>
    </reaction>
</comment>
<dbReference type="InterPro" id="IPR050924">
    <property type="entry name" value="Peroxiredoxin_BCP/PrxQ"/>
</dbReference>
<dbReference type="Gene3D" id="3.40.30.10">
    <property type="entry name" value="Glutaredoxin"/>
    <property type="match status" value="1"/>
</dbReference>
<dbReference type="GO" id="GO:0045454">
    <property type="term" value="P:cell redox homeostasis"/>
    <property type="evidence" value="ECO:0007669"/>
    <property type="project" value="TreeGrafter"/>
</dbReference>
<dbReference type="AlphaFoldDB" id="A0A250IBA6"/>
<comment type="similarity">
    <text evidence="9">Belongs to the peroxiredoxin family. BCP/PrxQ subfamily.</text>
</comment>
<evidence type="ECO:0000256" key="9">
    <source>
        <dbReference type="ARBA" id="ARBA00038489"/>
    </source>
</evidence>
<accession>A0A250IBA6</accession>
<evidence type="ECO:0000256" key="11">
    <source>
        <dbReference type="ARBA" id="ARBA00049091"/>
    </source>
</evidence>
<organism evidence="14 15">
    <name type="scientific">Melittangium boletus DSM 14713</name>
    <dbReference type="NCBI Taxonomy" id="1294270"/>
    <lineage>
        <taxon>Bacteria</taxon>
        <taxon>Pseudomonadati</taxon>
        <taxon>Myxococcota</taxon>
        <taxon>Myxococcia</taxon>
        <taxon>Myxococcales</taxon>
        <taxon>Cystobacterineae</taxon>
        <taxon>Archangiaceae</taxon>
        <taxon>Melittangium</taxon>
    </lineage>
</organism>
<dbReference type="GO" id="GO:0034599">
    <property type="term" value="P:cellular response to oxidative stress"/>
    <property type="evidence" value="ECO:0007669"/>
    <property type="project" value="TreeGrafter"/>
</dbReference>
<keyword evidence="3" id="KW-0575">Peroxidase</keyword>
<evidence type="ECO:0000256" key="3">
    <source>
        <dbReference type="ARBA" id="ARBA00022559"/>
    </source>
</evidence>
<comment type="function">
    <text evidence="1">Thiol-specific peroxidase that catalyzes the reduction of hydrogen peroxide and organic hydroperoxides to water and alcohols, respectively. Plays a role in cell protection against oxidative stress by detoxifying peroxides and as sensor of hydrogen peroxide-mediated signaling events.</text>
</comment>
<dbReference type="PANTHER" id="PTHR42801:SF4">
    <property type="entry name" value="AHPC_TSA FAMILY PROTEIN"/>
    <property type="match status" value="1"/>
</dbReference>
<evidence type="ECO:0000256" key="10">
    <source>
        <dbReference type="ARBA" id="ARBA00042639"/>
    </source>
</evidence>
<dbReference type="PROSITE" id="PS51352">
    <property type="entry name" value="THIOREDOXIN_2"/>
    <property type="match status" value="1"/>
</dbReference>
<evidence type="ECO:0000313" key="15">
    <source>
        <dbReference type="Proteomes" id="UP000217289"/>
    </source>
</evidence>
<dbReference type="CDD" id="cd03017">
    <property type="entry name" value="PRX_BCP"/>
    <property type="match status" value="1"/>
</dbReference>
<sequence length="180" mass="19251">MLTATLVAGFLAGATPQAGEIAPDFTVQDTSGKSHSLSEMVKQGPVILAFFPKAFTGGCTKELSAYRDRYKDVEKLNGQLLAVSTDDAESLVKFKDSLKAPFAFIPDPDAKLTNLYDVKMPVMNLANRYTFVIGEERKILKVESGKDAVDPNGAIASCPLRKPKTDAAAKDAAPAPDAKK</sequence>
<evidence type="ECO:0000256" key="5">
    <source>
        <dbReference type="ARBA" id="ARBA00023002"/>
    </source>
</evidence>
<dbReference type="Proteomes" id="UP000217289">
    <property type="component" value="Chromosome"/>
</dbReference>
<keyword evidence="5" id="KW-0560">Oxidoreductase</keyword>